<dbReference type="EMBL" id="CAEQ01001625">
    <property type="protein sequence ID" value="CCD14734.1"/>
    <property type="molecule type" value="Genomic_DNA"/>
</dbReference>
<accession>F9WBU8</accession>
<name>F9WBU8_TRYCI</name>
<evidence type="ECO:0000313" key="2">
    <source>
        <dbReference type="Proteomes" id="UP000000702"/>
    </source>
</evidence>
<evidence type="ECO:0000313" key="1">
    <source>
        <dbReference type="EMBL" id="CCD14734.1"/>
    </source>
</evidence>
<proteinExistence type="predicted"/>
<organism evidence="1 2">
    <name type="scientific">Trypanosoma congolense (strain IL3000)</name>
    <dbReference type="NCBI Taxonomy" id="1068625"/>
    <lineage>
        <taxon>Eukaryota</taxon>
        <taxon>Discoba</taxon>
        <taxon>Euglenozoa</taxon>
        <taxon>Kinetoplastea</taxon>
        <taxon>Metakinetoplastina</taxon>
        <taxon>Trypanosomatida</taxon>
        <taxon>Trypanosomatidae</taxon>
        <taxon>Trypanosoma</taxon>
        <taxon>Nannomonas</taxon>
    </lineage>
</organism>
<comment type="caution">
    <text evidence="1">The sequence shown here is derived from an EMBL/GenBank/DDBJ whole genome shotgun (WGS) entry which is preliminary data.</text>
</comment>
<reference evidence="1 2" key="2">
    <citation type="journal article" date="2012" name="Proc. Natl. Acad. Sci. U.S.A.">
        <title>Antigenic diversity is generated by distinct evolutionary mechanisms in African trypanosome species.</title>
        <authorList>
            <person name="Jackson A.P."/>
            <person name="Berry A."/>
            <person name="Aslett M."/>
            <person name="Allison H.C."/>
            <person name="Burton P."/>
            <person name="Vavrova-Anderson J."/>
            <person name="Brown R."/>
            <person name="Browne H."/>
            <person name="Corton N."/>
            <person name="Hauser H."/>
            <person name="Gamble J."/>
            <person name="Gilderthorp R."/>
            <person name="Marcello L."/>
            <person name="McQuillan J."/>
            <person name="Otto T.D."/>
            <person name="Quail M.A."/>
            <person name="Sanders M.J."/>
            <person name="van Tonder A."/>
            <person name="Ginger M.L."/>
            <person name="Field M.C."/>
            <person name="Barry J.D."/>
            <person name="Hertz-Fowler C."/>
            <person name="Berriman M."/>
        </authorList>
    </citation>
    <scope>NUCLEOTIDE SEQUENCE [LARGE SCALE GENOMIC DNA]</scope>
    <source>
        <strain evidence="1 2">IL3000</strain>
    </source>
</reference>
<sequence>MNSLAMSVFSDTRYWCVFSHRARCSSPAASPDEQHFQRLLIDPLSTCWSFMISQLQAFSTFSRHSNAFPMHWRNLRTVVLLVWCSFALVTCSRTIVLGPTPSTTKEPSTRGKFGMRGL</sequence>
<keyword evidence="2" id="KW-1185">Reference proteome</keyword>
<gene>
    <name evidence="1" type="ORF">TCIL3000_0_53270</name>
</gene>
<dbReference type="Proteomes" id="UP000000702">
    <property type="component" value="Unassembled WGS sequence"/>
</dbReference>
<reference evidence="2" key="1">
    <citation type="submission" date="2011-07" db="EMBL/GenBank/DDBJ databases">
        <title>Divergent evolution of antigenic variation in African trypanosomes.</title>
        <authorList>
            <person name="Jackson A.P."/>
            <person name="Berry A."/>
            <person name="Allison H.C."/>
            <person name="Burton P."/>
            <person name="Anderson J."/>
            <person name="Aslett M."/>
            <person name="Brown R."/>
            <person name="Corton N."/>
            <person name="Harris D."/>
            <person name="Hauser H."/>
            <person name="Gamble J."/>
            <person name="Gilderthorp R."/>
            <person name="McQuillan J."/>
            <person name="Quail M.A."/>
            <person name="Sanders M."/>
            <person name="Van Tonder A."/>
            <person name="Ginger M.L."/>
            <person name="Donelson J.E."/>
            <person name="Field M.C."/>
            <person name="Barry J.D."/>
            <person name="Berriman M."/>
            <person name="Hertz-Fowler C."/>
        </authorList>
    </citation>
    <scope>NUCLEOTIDE SEQUENCE [LARGE SCALE GENOMIC DNA]</scope>
    <source>
        <strain evidence="2">IL3000</strain>
    </source>
</reference>
<protein>
    <submittedName>
        <fullName evidence="1">Uncharacterized protein</fullName>
    </submittedName>
</protein>
<dbReference type="AlphaFoldDB" id="F9WBU8"/>